<dbReference type="EMBL" id="BSFH01000017">
    <property type="protein sequence ID" value="GLK63539.1"/>
    <property type="molecule type" value="Genomic_DNA"/>
</dbReference>
<evidence type="ECO:0000256" key="6">
    <source>
        <dbReference type="ARBA" id="ARBA00022741"/>
    </source>
</evidence>
<keyword evidence="6 10" id="KW-0547">Nucleotide-binding</keyword>
<feature type="site" description="Interaction with substrate tRNA" evidence="10">
    <location>
        <position position="109"/>
    </location>
</feature>
<evidence type="ECO:0000256" key="9">
    <source>
        <dbReference type="ARBA" id="ARBA00049563"/>
    </source>
</evidence>
<proteinExistence type="inferred from homology"/>
<dbReference type="EC" id="2.5.1.75" evidence="10"/>
<gene>
    <name evidence="10 14" type="primary">miaA</name>
    <name evidence="14" type="ORF">GCM10017635_10090</name>
</gene>
<reference evidence="14" key="1">
    <citation type="journal article" date="2014" name="Int. J. Syst. Evol. Microbiol.">
        <title>Complete genome sequence of Corynebacterium casei LMG S-19264T (=DSM 44701T), isolated from a smear-ripened cheese.</title>
        <authorList>
            <consortium name="US DOE Joint Genome Institute (JGI-PGF)"/>
            <person name="Walter F."/>
            <person name="Albersmeier A."/>
            <person name="Kalinowski J."/>
            <person name="Ruckert C."/>
        </authorList>
    </citation>
    <scope>NUCLEOTIDE SEQUENCE</scope>
    <source>
        <strain evidence="14">VKM B-2222</strain>
    </source>
</reference>
<dbReference type="GO" id="GO:0052381">
    <property type="term" value="F:tRNA dimethylallyltransferase activity"/>
    <property type="evidence" value="ECO:0007669"/>
    <property type="project" value="UniProtKB-UniRule"/>
</dbReference>
<dbReference type="InterPro" id="IPR018022">
    <property type="entry name" value="IPT"/>
</dbReference>
<dbReference type="InterPro" id="IPR027417">
    <property type="entry name" value="P-loop_NTPase"/>
</dbReference>
<dbReference type="SUPFAM" id="SSF52540">
    <property type="entry name" value="P-loop containing nucleoside triphosphate hydrolases"/>
    <property type="match status" value="2"/>
</dbReference>
<evidence type="ECO:0000256" key="1">
    <source>
        <dbReference type="ARBA" id="ARBA00001946"/>
    </source>
</evidence>
<dbReference type="GO" id="GO:0006400">
    <property type="term" value="P:tRNA modification"/>
    <property type="evidence" value="ECO:0007669"/>
    <property type="project" value="TreeGrafter"/>
</dbReference>
<comment type="catalytic activity">
    <reaction evidence="9 10 11">
        <text>adenosine(37) in tRNA + dimethylallyl diphosphate = N(6)-dimethylallyladenosine(37) in tRNA + diphosphate</text>
        <dbReference type="Rhea" id="RHEA:26482"/>
        <dbReference type="Rhea" id="RHEA-COMP:10162"/>
        <dbReference type="Rhea" id="RHEA-COMP:10375"/>
        <dbReference type="ChEBI" id="CHEBI:33019"/>
        <dbReference type="ChEBI" id="CHEBI:57623"/>
        <dbReference type="ChEBI" id="CHEBI:74411"/>
        <dbReference type="ChEBI" id="CHEBI:74415"/>
        <dbReference type="EC" id="2.5.1.75"/>
    </reaction>
</comment>
<dbReference type="Pfam" id="PF01715">
    <property type="entry name" value="IPPT"/>
    <property type="match status" value="1"/>
</dbReference>
<dbReference type="PANTHER" id="PTHR11088:SF60">
    <property type="entry name" value="TRNA DIMETHYLALLYLTRANSFERASE"/>
    <property type="match status" value="1"/>
</dbReference>
<comment type="similarity">
    <text evidence="3 10 13">Belongs to the IPP transferase family.</text>
</comment>
<sequence>MTERHPILNELDPGRHVLIAGPTASGKSALALTIAEQQGGIVVNADALQVWSCWNLLTARPSPEDEARARHVLYGHITPDRAYSVGEWLAEVAEMIKARQTRLIIVGGTGLYLSTLTRGLAAIPPTPPRIRAQADRILREPGGLAQLVSELDPATRARIDLQNPVRVQRAWEVLQATGRGIASWQAETPPPLISPEAAHLLVLQADRDRLAERIARRFHQMIAQGVLDEVRAVLPDWNPGALWAKAIGAPELVAHLQGQLSLEEATRLAIIATRQYAKSQRSFFRGRMRDWRRIESNI</sequence>
<evidence type="ECO:0000256" key="10">
    <source>
        <dbReference type="HAMAP-Rule" id="MF_00185"/>
    </source>
</evidence>
<dbReference type="Gene3D" id="3.40.50.300">
    <property type="entry name" value="P-loop containing nucleotide triphosphate hydrolases"/>
    <property type="match status" value="1"/>
</dbReference>
<keyword evidence="7 10" id="KW-0067">ATP-binding</keyword>
<protein>
    <recommendedName>
        <fullName evidence="10">tRNA dimethylallyltransferase</fullName>
        <ecNumber evidence="10">2.5.1.75</ecNumber>
    </recommendedName>
    <alternativeName>
        <fullName evidence="10">Dimethylallyl diphosphate:tRNA dimethylallyltransferase</fullName>
        <shortName evidence="10">DMAPP:tRNA dimethylallyltransferase</shortName>
        <shortName evidence="10">DMATase</shortName>
    </alternativeName>
    <alternativeName>
        <fullName evidence="10">Isopentenyl-diphosphate:tRNA isopentenyltransferase</fullName>
        <shortName evidence="10">IPP transferase</shortName>
        <shortName evidence="10">IPPT</shortName>
        <shortName evidence="10">IPTase</shortName>
    </alternativeName>
</protein>
<evidence type="ECO:0000256" key="4">
    <source>
        <dbReference type="ARBA" id="ARBA00022679"/>
    </source>
</evidence>
<dbReference type="NCBIfam" id="TIGR00174">
    <property type="entry name" value="miaA"/>
    <property type="match status" value="1"/>
</dbReference>
<keyword evidence="15" id="KW-1185">Reference proteome</keyword>
<dbReference type="AlphaFoldDB" id="A0AAD3RTE0"/>
<accession>A0AAD3RTE0</accession>
<evidence type="ECO:0000256" key="13">
    <source>
        <dbReference type="RuleBase" id="RU003785"/>
    </source>
</evidence>
<feature type="binding site" evidence="10">
    <location>
        <begin position="21"/>
        <end position="28"/>
    </location>
    <ligand>
        <name>ATP</name>
        <dbReference type="ChEBI" id="CHEBI:30616"/>
    </ligand>
</feature>
<evidence type="ECO:0000256" key="5">
    <source>
        <dbReference type="ARBA" id="ARBA00022694"/>
    </source>
</evidence>
<name>A0AAD3RTE0_9RHOB</name>
<dbReference type="Gene3D" id="1.10.20.140">
    <property type="match status" value="1"/>
</dbReference>
<comment type="cofactor">
    <cofactor evidence="1 10">
        <name>Mg(2+)</name>
        <dbReference type="ChEBI" id="CHEBI:18420"/>
    </cofactor>
</comment>
<dbReference type="RefSeq" id="WP_271179351.1">
    <property type="nucleotide sequence ID" value="NZ_BSFH01000017.1"/>
</dbReference>
<feature type="binding site" evidence="10">
    <location>
        <begin position="23"/>
        <end position="28"/>
    </location>
    <ligand>
        <name>substrate</name>
    </ligand>
</feature>
<comment type="subunit">
    <text evidence="10">Monomer.</text>
</comment>
<evidence type="ECO:0000313" key="14">
    <source>
        <dbReference type="EMBL" id="GLK63539.1"/>
    </source>
</evidence>
<comment type="caution">
    <text evidence="10">Lacks conserved residue(s) required for the propagation of feature annotation.</text>
</comment>
<keyword evidence="5 10" id="KW-0819">tRNA processing</keyword>
<organism evidence="14 15">
    <name type="scientific">Paracoccus kondratievae</name>
    <dbReference type="NCBI Taxonomy" id="135740"/>
    <lineage>
        <taxon>Bacteria</taxon>
        <taxon>Pseudomonadati</taxon>
        <taxon>Pseudomonadota</taxon>
        <taxon>Alphaproteobacteria</taxon>
        <taxon>Rhodobacterales</taxon>
        <taxon>Paracoccaceae</taxon>
        <taxon>Paracoccus</taxon>
    </lineage>
</organism>
<keyword evidence="8 10" id="KW-0460">Magnesium</keyword>
<dbReference type="InterPro" id="IPR039657">
    <property type="entry name" value="Dimethylallyltransferase"/>
</dbReference>
<evidence type="ECO:0000256" key="2">
    <source>
        <dbReference type="ARBA" id="ARBA00003213"/>
    </source>
</evidence>
<dbReference type="Proteomes" id="UP001143349">
    <property type="component" value="Unassembled WGS sequence"/>
</dbReference>
<comment type="function">
    <text evidence="2 10 12">Catalyzes the transfer of a dimethylallyl group onto the adenine at position 37 in tRNAs that read codons beginning with uridine, leading to the formation of N6-(dimethylallyl)adenosine (i(6)A).</text>
</comment>
<evidence type="ECO:0000256" key="3">
    <source>
        <dbReference type="ARBA" id="ARBA00005842"/>
    </source>
</evidence>
<comment type="caution">
    <text evidence="14">The sequence shown here is derived from an EMBL/GenBank/DDBJ whole genome shotgun (WGS) entry which is preliminary data.</text>
</comment>
<evidence type="ECO:0000256" key="7">
    <source>
        <dbReference type="ARBA" id="ARBA00022840"/>
    </source>
</evidence>
<dbReference type="PANTHER" id="PTHR11088">
    <property type="entry name" value="TRNA DIMETHYLALLYLTRANSFERASE"/>
    <property type="match status" value="1"/>
</dbReference>
<evidence type="ECO:0000256" key="11">
    <source>
        <dbReference type="RuleBase" id="RU003783"/>
    </source>
</evidence>
<keyword evidence="4 10" id="KW-0808">Transferase</keyword>
<evidence type="ECO:0000256" key="12">
    <source>
        <dbReference type="RuleBase" id="RU003784"/>
    </source>
</evidence>
<evidence type="ECO:0000313" key="15">
    <source>
        <dbReference type="Proteomes" id="UP001143349"/>
    </source>
</evidence>
<evidence type="ECO:0000256" key="8">
    <source>
        <dbReference type="ARBA" id="ARBA00022842"/>
    </source>
</evidence>
<dbReference type="GO" id="GO:0005524">
    <property type="term" value="F:ATP binding"/>
    <property type="evidence" value="ECO:0007669"/>
    <property type="project" value="UniProtKB-UniRule"/>
</dbReference>
<feature type="site" description="Interaction with substrate tRNA" evidence="10">
    <location>
        <position position="131"/>
    </location>
</feature>
<reference evidence="14" key="2">
    <citation type="submission" date="2023-01" db="EMBL/GenBank/DDBJ databases">
        <authorList>
            <person name="Sun Q."/>
            <person name="Evtushenko L."/>
        </authorList>
    </citation>
    <scope>NUCLEOTIDE SEQUENCE</scope>
    <source>
        <strain evidence="14">VKM B-2222</strain>
    </source>
</reference>
<dbReference type="HAMAP" id="MF_00185">
    <property type="entry name" value="IPP_trans"/>
    <property type="match status" value="1"/>
</dbReference>